<name>A0A244ETK2_PSESX</name>
<evidence type="ECO:0000313" key="4">
    <source>
        <dbReference type="Proteomes" id="UP000195128"/>
    </source>
</evidence>
<dbReference type="Pfam" id="PF06114">
    <property type="entry name" value="Peptidase_M78"/>
    <property type="match status" value="1"/>
</dbReference>
<feature type="domain" description="HTH cro/C1-type" evidence="2">
    <location>
        <begin position="10"/>
        <end position="64"/>
    </location>
</feature>
<accession>A0A244ETK2</accession>
<evidence type="ECO:0000259" key="2">
    <source>
        <dbReference type="PROSITE" id="PS50943"/>
    </source>
</evidence>
<dbReference type="Gene3D" id="1.10.260.40">
    <property type="entry name" value="lambda repressor-like DNA-binding domains"/>
    <property type="match status" value="1"/>
</dbReference>
<protein>
    <recommendedName>
        <fullName evidence="2">HTH cro/C1-type domain-containing protein</fullName>
    </recommendedName>
</protein>
<dbReference type="PANTHER" id="PTHR43236:SF1">
    <property type="entry name" value="BLL7220 PROTEIN"/>
    <property type="match status" value="1"/>
</dbReference>
<dbReference type="Proteomes" id="UP000195128">
    <property type="component" value="Unassembled WGS sequence"/>
</dbReference>
<evidence type="ECO:0000313" key="3">
    <source>
        <dbReference type="EMBL" id="OUM07804.1"/>
    </source>
</evidence>
<dbReference type="SMART" id="SM00530">
    <property type="entry name" value="HTH_XRE"/>
    <property type="match status" value="1"/>
</dbReference>
<gene>
    <name evidence="3" type="ORF">BW686_09435</name>
</gene>
<proteinExistence type="inferred from homology"/>
<dbReference type="CDD" id="cd00093">
    <property type="entry name" value="HTH_XRE"/>
    <property type="match status" value="1"/>
</dbReference>
<dbReference type="InterPro" id="IPR052345">
    <property type="entry name" value="Rad_response_metalloprotease"/>
</dbReference>
<organism evidence="3 4">
    <name type="scientific">Pseudomonas syringae</name>
    <dbReference type="NCBI Taxonomy" id="317"/>
    <lineage>
        <taxon>Bacteria</taxon>
        <taxon>Pseudomonadati</taxon>
        <taxon>Pseudomonadota</taxon>
        <taxon>Gammaproteobacteria</taxon>
        <taxon>Pseudomonadales</taxon>
        <taxon>Pseudomonadaceae</taxon>
        <taxon>Pseudomonas</taxon>
    </lineage>
</organism>
<dbReference type="InterPro" id="IPR010982">
    <property type="entry name" value="Lambda_DNA-bd_dom_sf"/>
</dbReference>
<dbReference type="InterPro" id="IPR010359">
    <property type="entry name" value="IrrE_HExxH"/>
</dbReference>
<dbReference type="SUPFAM" id="SSF47413">
    <property type="entry name" value="lambda repressor-like DNA-binding domains"/>
    <property type="match status" value="1"/>
</dbReference>
<dbReference type="InterPro" id="IPR001387">
    <property type="entry name" value="Cro/C1-type_HTH"/>
</dbReference>
<dbReference type="Gene3D" id="1.10.10.2910">
    <property type="match status" value="1"/>
</dbReference>
<evidence type="ECO:0000256" key="1">
    <source>
        <dbReference type="ARBA" id="ARBA00007227"/>
    </source>
</evidence>
<comment type="similarity">
    <text evidence="1">Belongs to the short-chain fatty acyl-CoA assimilation regulator (ScfR) family.</text>
</comment>
<comment type="caution">
    <text evidence="3">The sequence shown here is derived from an EMBL/GenBank/DDBJ whole genome shotgun (WGS) entry which is preliminary data.</text>
</comment>
<dbReference type="PROSITE" id="PS50943">
    <property type="entry name" value="HTH_CROC1"/>
    <property type="match status" value="1"/>
</dbReference>
<dbReference type="GO" id="GO:0003677">
    <property type="term" value="F:DNA binding"/>
    <property type="evidence" value="ECO:0007669"/>
    <property type="project" value="InterPro"/>
</dbReference>
<dbReference type="EMBL" id="MTSA01000006">
    <property type="protein sequence ID" value="OUM07804.1"/>
    <property type="molecule type" value="Genomic_DNA"/>
</dbReference>
<dbReference type="PANTHER" id="PTHR43236">
    <property type="entry name" value="ANTITOXIN HIGA1"/>
    <property type="match status" value="1"/>
</dbReference>
<sequence>MDLKLIAERLTQARNLQSLGMAEVSAGTGISVEHLSLIEGGNTPPSGDELLILANFYVRDFRDFIDPARPEPFKETNILYRRYGDAFTPEDRRAIQEFLFLCEVEATLKKELTHSYTEFHYQPRGSFYNAHGEDAAAELRRLLGYGQRQINLDIYDDFRKIGFHIFRRKLANTDISGLYIEHPIAGHCILVNYEEDIYRQRFSVSHEAAHAIFDSSDAASVSYKRSSSKYDHKDLKEVRANRFASCYLMPPELLPHISQWNATLAVDWAKKLKVSTEALSYALLKAERVDEETAKIIRSVRVAMSDKVDPEAPEHLSERQLERRLELLQRGLSDVYVGLCFEAHQCGLISAGRLAEVLLADHRQVREISELYGRAITREL</sequence>
<reference evidence="3 4" key="1">
    <citation type="submission" date="2017-01" db="EMBL/GenBank/DDBJ databases">
        <authorList>
            <person name="Mah S.A."/>
            <person name="Swanson W.J."/>
            <person name="Moy G.W."/>
            <person name="Vacquier V.D."/>
        </authorList>
    </citation>
    <scope>NUCLEOTIDE SEQUENCE [LARGE SCALE GENOMIC DNA]</scope>
    <source>
        <strain evidence="3">PDD-32b-74</strain>
    </source>
</reference>
<dbReference type="AlphaFoldDB" id="A0A244ETK2"/>